<dbReference type="EMBL" id="JAEHOE010000068">
    <property type="protein sequence ID" value="KAG2489903.1"/>
    <property type="molecule type" value="Genomic_DNA"/>
</dbReference>
<evidence type="ECO:0000256" key="5">
    <source>
        <dbReference type="SAM" id="Coils"/>
    </source>
</evidence>
<feature type="domain" description="RING-type" evidence="7">
    <location>
        <begin position="745"/>
        <end position="780"/>
    </location>
</feature>
<feature type="region of interest" description="Disordered" evidence="6">
    <location>
        <begin position="874"/>
        <end position="904"/>
    </location>
</feature>
<dbReference type="PANTHER" id="PTHR43941">
    <property type="entry name" value="STRUCTURAL MAINTENANCE OF CHROMOSOMES PROTEIN 2"/>
    <property type="match status" value="1"/>
</dbReference>
<gene>
    <name evidence="8" type="ORF">HYH03_011705</name>
</gene>
<dbReference type="InterPro" id="IPR013083">
    <property type="entry name" value="Znf_RING/FYVE/PHD"/>
</dbReference>
<keyword evidence="1" id="KW-0479">Metal-binding</keyword>
<name>A0A835XTD2_9CHLO</name>
<feature type="coiled-coil region" evidence="5">
    <location>
        <begin position="44"/>
        <end position="88"/>
    </location>
</feature>
<feature type="region of interest" description="Disordered" evidence="6">
    <location>
        <begin position="817"/>
        <end position="856"/>
    </location>
</feature>
<organism evidence="8 9">
    <name type="scientific">Edaphochlamys debaryana</name>
    <dbReference type="NCBI Taxonomy" id="47281"/>
    <lineage>
        <taxon>Eukaryota</taxon>
        <taxon>Viridiplantae</taxon>
        <taxon>Chlorophyta</taxon>
        <taxon>core chlorophytes</taxon>
        <taxon>Chlorophyceae</taxon>
        <taxon>CS clade</taxon>
        <taxon>Chlamydomonadales</taxon>
        <taxon>Chlamydomonadales incertae sedis</taxon>
        <taxon>Edaphochlamys</taxon>
    </lineage>
</organism>
<keyword evidence="2 4" id="KW-0863">Zinc-finger</keyword>
<keyword evidence="5" id="KW-0175">Coiled coil</keyword>
<sequence>MLVSVQRNYESISRLMHVKQQELEQALAALAGEQGTVTALTSSLDEARSRVGALEGQLEGLRGLPAQLAELQSGQEALRREAAQANARGVAMTETISRLRQSLEDEQHKSGQQAVQLESWRKAQGGRDGEVAELKQQLAAAQGDGRALASEVRSLREALSTSKAAQAAEAAKAAALAATVTGLEDTVRALKDEARNLGQQAAEFSSAARAGEVSLQAARGTQAVLEAQLRGAQRAQELARQEHDELAAKLAATETALAEAKAATDVRDTEITRLKHTLNDVSEQLQTSLSGKMASDEVSNGLQMQLAQTRGALADARRSAAAAESAAARVAAEAEASVRAAEARAAAGARAVSGMAHRAGEAGNLLASRIEAIAERSLTRLSDRLSRGMAAEAERVDKAVSVTQLKLQSWEAEITELEAALLGMGSTIETLSSAAIRRRAEADREVSTVRGDAAALQSQVAELAAALASESAARQLLAASQAALEAEQRAALQAAQAQADERVEAERQRLGARLAAVEAEVSRLTATHAREAESAARVWASERSGLTRRIELLDSELTAAKEELRAAAAAAAKDGEHVDTATALAVLHTQLNQDLQAAKDQYDHNLRQYTEQLDSVRKHVRGAWSTCSKLATDLALVAKHLGRMGVALPPGTGELPPGLRGVGDDGGGALLEAMAGALRLGFGLLTEGVQGLVRKLQVMQGEHEELRAKAASFDPAAWHAVAGELRGTVAKLVHIEDSLAPPCTCLMCLDTFKSPVTLIPCGHTFCRKCLANANGLCTECGADSPAVMTISNAPLDAICAKYELKRSALAAIQRALQQGPGGPAEPGAAGRGAGGTAGGGGGGGAGAGFKGPAGTGTQAARAIGAYTGSAGAGGGALGSPGGGAARPGGALGVGPLSGPSQQRP</sequence>
<comment type="caution">
    <text evidence="8">The sequence shown here is derived from an EMBL/GenBank/DDBJ whole genome shotgun (WGS) entry which is preliminary data.</text>
</comment>
<feature type="coiled-coil region" evidence="5">
    <location>
        <begin position="131"/>
        <end position="263"/>
    </location>
</feature>
<dbReference type="SUPFAM" id="SSF57850">
    <property type="entry name" value="RING/U-box"/>
    <property type="match status" value="1"/>
</dbReference>
<dbReference type="GO" id="GO:0003682">
    <property type="term" value="F:chromatin binding"/>
    <property type="evidence" value="ECO:0007669"/>
    <property type="project" value="TreeGrafter"/>
</dbReference>
<dbReference type="GO" id="GO:0008270">
    <property type="term" value="F:zinc ion binding"/>
    <property type="evidence" value="ECO:0007669"/>
    <property type="project" value="UniProtKB-KW"/>
</dbReference>
<keyword evidence="3" id="KW-0862">Zinc</keyword>
<dbReference type="PANTHER" id="PTHR43941:SF1">
    <property type="entry name" value="STRUCTURAL MAINTENANCE OF CHROMOSOMES PROTEIN 2"/>
    <property type="match status" value="1"/>
</dbReference>
<protein>
    <recommendedName>
        <fullName evidence="7">RING-type domain-containing protein</fullName>
    </recommendedName>
</protein>
<dbReference type="AlphaFoldDB" id="A0A835XTD2"/>
<feature type="coiled-coil region" evidence="5">
    <location>
        <begin position="489"/>
        <end position="619"/>
    </location>
</feature>
<feature type="compositionally biased region" description="Gly residues" evidence="6">
    <location>
        <begin position="819"/>
        <end position="854"/>
    </location>
</feature>
<dbReference type="PROSITE" id="PS00518">
    <property type="entry name" value="ZF_RING_1"/>
    <property type="match status" value="1"/>
</dbReference>
<dbReference type="OrthoDB" id="6105938at2759"/>
<dbReference type="GO" id="GO:0000796">
    <property type="term" value="C:condensin complex"/>
    <property type="evidence" value="ECO:0007669"/>
    <property type="project" value="TreeGrafter"/>
</dbReference>
<evidence type="ECO:0000256" key="2">
    <source>
        <dbReference type="ARBA" id="ARBA00022771"/>
    </source>
</evidence>
<dbReference type="Proteomes" id="UP000612055">
    <property type="component" value="Unassembled WGS sequence"/>
</dbReference>
<dbReference type="Gene3D" id="3.30.40.10">
    <property type="entry name" value="Zinc/RING finger domain, C3HC4 (zinc finger)"/>
    <property type="match status" value="1"/>
</dbReference>
<evidence type="ECO:0000313" key="8">
    <source>
        <dbReference type="EMBL" id="KAG2489903.1"/>
    </source>
</evidence>
<evidence type="ECO:0000259" key="7">
    <source>
        <dbReference type="PROSITE" id="PS50089"/>
    </source>
</evidence>
<dbReference type="PROSITE" id="PS50089">
    <property type="entry name" value="ZF_RING_2"/>
    <property type="match status" value="1"/>
</dbReference>
<evidence type="ECO:0000256" key="3">
    <source>
        <dbReference type="ARBA" id="ARBA00022833"/>
    </source>
</evidence>
<dbReference type="Pfam" id="PF13923">
    <property type="entry name" value="zf-C3HC4_2"/>
    <property type="match status" value="1"/>
</dbReference>
<evidence type="ECO:0000256" key="4">
    <source>
        <dbReference type="PROSITE-ProRule" id="PRU00175"/>
    </source>
</evidence>
<evidence type="ECO:0000256" key="6">
    <source>
        <dbReference type="SAM" id="MobiDB-lite"/>
    </source>
</evidence>
<dbReference type="InterPro" id="IPR001841">
    <property type="entry name" value="Znf_RING"/>
</dbReference>
<dbReference type="GO" id="GO:0007076">
    <property type="term" value="P:mitotic chromosome condensation"/>
    <property type="evidence" value="ECO:0007669"/>
    <property type="project" value="TreeGrafter"/>
</dbReference>
<feature type="compositionally biased region" description="Gly residues" evidence="6">
    <location>
        <begin position="874"/>
        <end position="892"/>
    </location>
</feature>
<keyword evidence="9" id="KW-1185">Reference proteome</keyword>
<evidence type="ECO:0000256" key="1">
    <source>
        <dbReference type="ARBA" id="ARBA00022723"/>
    </source>
</evidence>
<proteinExistence type="predicted"/>
<dbReference type="GO" id="GO:0000785">
    <property type="term" value="C:chromatin"/>
    <property type="evidence" value="ECO:0007669"/>
    <property type="project" value="TreeGrafter"/>
</dbReference>
<dbReference type="GO" id="GO:0000793">
    <property type="term" value="C:condensed chromosome"/>
    <property type="evidence" value="ECO:0007669"/>
    <property type="project" value="TreeGrafter"/>
</dbReference>
<reference evidence="8" key="1">
    <citation type="journal article" date="2020" name="bioRxiv">
        <title>Comparative genomics of Chlamydomonas.</title>
        <authorList>
            <person name="Craig R.J."/>
            <person name="Hasan A.R."/>
            <person name="Ness R.W."/>
            <person name="Keightley P.D."/>
        </authorList>
    </citation>
    <scope>NUCLEOTIDE SEQUENCE</scope>
    <source>
        <strain evidence="8">CCAP 11/70</strain>
    </source>
</reference>
<accession>A0A835XTD2</accession>
<evidence type="ECO:0000313" key="9">
    <source>
        <dbReference type="Proteomes" id="UP000612055"/>
    </source>
</evidence>
<dbReference type="SMART" id="SM00184">
    <property type="entry name" value="RING"/>
    <property type="match status" value="1"/>
</dbReference>
<dbReference type="InterPro" id="IPR017907">
    <property type="entry name" value="Znf_RING_CS"/>
</dbReference>